<proteinExistence type="predicted"/>
<evidence type="ECO:0000313" key="2">
    <source>
        <dbReference type="EMBL" id="PJG58633.1"/>
    </source>
</evidence>
<name>A0A2H9U3M1_9GAMM</name>
<organism evidence="2 3">
    <name type="scientific">Aeromonas cavernicola</name>
    <dbReference type="NCBI Taxonomy" id="1006623"/>
    <lineage>
        <taxon>Bacteria</taxon>
        <taxon>Pseudomonadati</taxon>
        <taxon>Pseudomonadota</taxon>
        <taxon>Gammaproteobacteria</taxon>
        <taxon>Aeromonadales</taxon>
        <taxon>Aeromonadaceae</taxon>
        <taxon>Aeromonas</taxon>
    </lineage>
</organism>
<evidence type="ECO:0000256" key="1">
    <source>
        <dbReference type="SAM" id="SignalP"/>
    </source>
</evidence>
<feature type="chain" id="PRO_5014117883" evidence="1">
    <location>
        <begin position="19"/>
        <end position="249"/>
    </location>
</feature>
<reference evidence="2 3" key="1">
    <citation type="submission" date="2017-11" db="EMBL/GenBank/DDBJ databases">
        <title>Draft genome sequence of environmental isolate Aeromonas cavernicola sp. nov. MDC 2508.</title>
        <authorList>
            <person name="Colston S.M."/>
            <person name="Navarro A."/>
            <person name="Martinez-Murcia A.J."/>
            <person name="Graf J."/>
        </authorList>
    </citation>
    <scope>NUCLEOTIDE SEQUENCE [LARGE SCALE GENOMIC DNA]</scope>
    <source>
        <strain evidence="2 3">MDC 2508</strain>
    </source>
</reference>
<feature type="signal peptide" evidence="1">
    <location>
        <begin position="1"/>
        <end position="18"/>
    </location>
</feature>
<protein>
    <submittedName>
        <fullName evidence="2">Uncharacterized protein</fullName>
    </submittedName>
</protein>
<dbReference type="Proteomes" id="UP000235861">
    <property type="component" value="Unassembled WGS sequence"/>
</dbReference>
<dbReference type="AlphaFoldDB" id="A0A2H9U3M1"/>
<keyword evidence="3" id="KW-1185">Reference proteome</keyword>
<comment type="caution">
    <text evidence="2">The sequence shown here is derived from an EMBL/GenBank/DDBJ whole genome shotgun (WGS) entry which is preliminary data.</text>
</comment>
<gene>
    <name evidence="2" type="ORF">CUC53_11330</name>
</gene>
<keyword evidence="1" id="KW-0732">Signal</keyword>
<sequence length="249" mass="27734">MMIVYLLLLLLFSPHTQALEPVSVAISLEPRHGVSLTPQVKLSQQANKITLRCANQTLTVEQEGMGDINNLVQRYDYARFSLLTLPVSSGYGGVNIFYRLVRLVGNDCSLASHHDLVNPELMSDKVASSMKSGPRYIDRTYQLNTDGALTLVSERENYAYFCLEILDPLDIAAIDCNSRRSDIDFTVGAPRASFYASAESESPRKSYLIKGDRVHLLDFSFAYARYKVAFHGKTITTGWIDAAAIDLPQ</sequence>
<evidence type="ECO:0000313" key="3">
    <source>
        <dbReference type="Proteomes" id="UP000235861"/>
    </source>
</evidence>
<accession>A0A2H9U3M1</accession>
<dbReference type="EMBL" id="PGGC01000097">
    <property type="protein sequence ID" value="PJG58633.1"/>
    <property type="molecule type" value="Genomic_DNA"/>
</dbReference>